<evidence type="ECO:0000256" key="16">
    <source>
        <dbReference type="SAM" id="MobiDB-lite"/>
    </source>
</evidence>
<keyword evidence="7" id="KW-0509">mRNA transport</keyword>
<dbReference type="GO" id="GO:0070762">
    <property type="term" value="C:nuclear pore transmembrane ring"/>
    <property type="evidence" value="ECO:0007669"/>
    <property type="project" value="TreeGrafter"/>
</dbReference>
<keyword evidence="10" id="KW-0811">Translocation</keyword>
<comment type="similarity">
    <text evidence="3">Belongs to the NDC1 family.</text>
</comment>
<dbReference type="PANTHER" id="PTHR13269">
    <property type="entry name" value="NUCLEOPORIN NDC1"/>
    <property type="match status" value="1"/>
</dbReference>
<keyword evidence="6 17" id="KW-0812">Transmembrane</keyword>
<feature type="transmembrane region" description="Helical" evidence="17">
    <location>
        <begin position="59"/>
        <end position="84"/>
    </location>
</feature>
<feature type="transmembrane region" description="Helical" evidence="17">
    <location>
        <begin position="240"/>
        <end position="267"/>
    </location>
</feature>
<comment type="function">
    <text evidence="14">Component of the nuclear pore complex (NPC), which plays a key role in de novo assembly and insertion of NPC in the nuclear envelope. Required for NPC and nuclear envelope assembly, possibly by forming a link between the nuclear envelope membrane and soluble nucleoporins, thereby anchoring the NPC in the membrane.</text>
</comment>
<dbReference type="Pfam" id="PF09531">
    <property type="entry name" value="Ndc1_Nup"/>
    <property type="match status" value="1"/>
</dbReference>
<evidence type="ECO:0000256" key="7">
    <source>
        <dbReference type="ARBA" id="ARBA00022816"/>
    </source>
</evidence>
<proteinExistence type="evidence at transcript level"/>
<evidence type="ECO:0000256" key="13">
    <source>
        <dbReference type="ARBA" id="ARBA00023242"/>
    </source>
</evidence>
<evidence type="ECO:0000256" key="15">
    <source>
        <dbReference type="ARBA" id="ARBA00031201"/>
    </source>
</evidence>
<keyword evidence="8" id="KW-0653">Protein transport</keyword>
<evidence type="ECO:0000256" key="12">
    <source>
        <dbReference type="ARBA" id="ARBA00023136"/>
    </source>
</evidence>
<evidence type="ECO:0000256" key="10">
    <source>
        <dbReference type="ARBA" id="ARBA00023010"/>
    </source>
</evidence>
<keyword evidence="5" id="KW-0813">Transport</keyword>
<evidence type="ECO:0000256" key="3">
    <source>
        <dbReference type="ARBA" id="ARBA00005760"/>
    </source>
</evidence>
<dbReference type="InterPro" id="IPR019049">
    <property type="entry name" value="Nucleoporin_prot_Ndc1/Nup"/>
</dbReference>
<dbReference type="AlphaFoldDB" id="A0A6F9DW57"/>
<dbReference type="GO" id="GO:0015031">
    <property type="term" value="P:protein transport"/>
    <property type="evidence" value="ECO:0007669"/>
    <property type="project" value="UniProtKB-KW"/>
</dbReference>
<keyword evidence="11" id="KW-0906">Nuclear pore complex</keyword>
<sequence length="641" mass="73097">MDSHWPILHEFKFRTYSALFWSWTTNFLFLQVFFFLWVINPWNHVYVVHDYVLRLLSFHVWLVIFTLAFVSATYIALFANHFSVVPKVEVSHYETLKKCFHGKHVMYVLCHSLLAIVIFTFVSLLVPSQYSSPLTDCSAQASTGEICFNEHWLLLLLFSGFVGTVNFIANEKEQKYCLSFPLVQQTRLLYLKCNFSTIVKNATISCTRLLRNFVMFYYFLGFVPRDLIAGFLGLKTCDYHVISVMNIFAILPILWTLLLCGTLLLVFHDVSWNLFNLCNTKRYNFLLESVFPEDATKILTANLNGKQPPLVQHLAFQHLSHVTCHSANVRKQIFSLERGGVGNRSSKWNVIADECLLCIKNLTNALTDHNLKHSSLFDNDQKGISRLSSKSSTSSQSSTDEKSPFLSVSTLRRRPLQSDASNSPNMSYFDVSSLDATTTNSGNVNSPYRSGPNLVIPTPKLWTRQLYKGSFSNSPVTQNADGYNEKVDQHQLNKQMSGLFARIEKLAKKFSIVSYLIKKMPDRSAANLFSGRCVCKWALQSISIVVEASFTEDNFGVVQRRLHEIIAVLLDLHTALEKYNKLPVASSSQAVLSLLREIRGLRNECKNAIYRITNTFGSHLDAVPINPEHKRKLRGFVEHKE</sequence>
<comment type="subcellular location">
    <subcellularLocation>
        <location evidence="1">Nucleus membrane</location>
        <topology evidence="1">Multi-pass membrane protein</topology>
    </subcellularLocation>
    <subcellularLocation>
        <location evidence="2">Nucleus</location>
        <location evidence="2">Nuclear pore complex</location>
    </subcellularLocation>
</comment>
<keyword evidence="12 17" id="KW-0472">Membrane</keyword>
<keyword evidence="13" id="KW-0539">Nucleus</keyword>
<name>A0A6F9DW57_9ASCI</name>
<evidence type="ECO:0000256" key="11">
    <source>
        <dbReference type="ARBA" id="ARBA00023132"/>
    </source>
</evidence>
<reference evidence="18" key="1">
    <citation type="submission" date="2020-04" db="EMBL/GenBank/DDBJ databases">
        <authorList>
            <person name="Neveu A P."/>
        </authorList>
    </citation>
    <scope>NUCLEOTIDE SEQUENCE</scope>
    <source>
        <tissue evidence="18">Whole embryo</tissue>
    </source>
</reference>
<evidence type="ECO:0000256" key="9">
    <source>
        <dbReference type="ARBA" id="ARBA00022989"/>
    </source>
</evidence>
<evidence type="ECO:0000313" key="18">
    <source>
        <dbReference type="EMBL" id="CAB3267105.1"/>
    </source>
</evidence>
<dbReference type="PANTHER" id="PTHR13269:SF6">
    <property type="entry name" value="NUCLEOPORIN NDC1"/>
    <property type="match status" value="1"/>
</dbReference>
<dbReference type="GO" id="GO:0030674">
    <property type="term" value="F:protein-macromolecule adaptor activity"/>
    <property type="evidence" value="ECO:0007669"/>
    <property type="project" value="TreeGrafter"/>
</dbReference>
<feature type="transmembrane region" description="Helical" evidence="17">
    <location>
        <begin position="152"/>
        <end position="169"/>
    </location>
</feature>
<feature type="transmembrane region" description="Helical" evidence="17">
    <location>
        <begin position="215"/>
        <end position="234"/>
    </location>
</feature>
<organism evidence="18">
    <name type="scientific">Phallusia mammillata</name>
    <dbReference type="NCBI Taxonomy" id="59560"/>
    <lineage>
        <taxon>Eukaryota</taxon>
        <taxon>Metazoa</taxon>
        <taxon>Chordata</taxon>
        <taxon>Tunicata</taxon>
        <taxon>Ascidiacea</taxon>
        <taxon>Phlebobranchia</taxon>
        <taxon>Ascidiidae</taxon>
        <taxon>Phallusia</taxon>
    </lineage>
</organism>
<evidence type="ECO:0000256" key="1">
    <source>
        <dbReference type="ARBA" id="ARBA00004232"/>
    </source>
</evidence>
<evidence type="ECO:0000256" key="17">
    <source>
        <dbReference type="SAM" id="Phobius"/>
    </source>
</evidence>
<dbReference type="EMBL" id="LR791243">
    <property type="protein sequence ID" value="CAB3267105.1"/>
    <property type="molecule type" value="mRNA"/>
</dbReference>
<evidence type="ECO:0000256" key="2">
    <source>
        <dbReference type="ARBA" id="ARBA00004567"/>
    </source>
</evidence>
<dbReference type="GO" id="GO:0051028">
    <property type="term" value="P:mRNA transport"/>
    <property type="evidence" value="ECO:0007669"/>
    <property type="project" value="UniProtKB-KW"/>
</dbReference>
<gene>
    <name evidence="18" type="primary">Tmem48</name>
</gene>
<evidence type="ECO:0000256" key="14">
    <source>
        <dbReference type="ARBA" id="ARBA00025441"/>
    </source>
</evidence>
<dbReference type="GO" id="GO:0031965">
    <property type="term" value="C:nuclear membrane"/>
    <property type="evidence" value="ECO:0007669"/>
    <property type="project" value="UniProtKB-SubCell"/>
</dbReference>
<feature type="region of interest" description="Disordered" evidence="16">
    <location>
        <begin position="385"/>
        <end position="424"/>
    </location>
</feature>
<keyword evidence="9 17" id="KW-1133">Transmembrane helix</keyword>
<feature type="transmembrane region" description="Helical" evidence="17">
    <location>
        <begin position="20"/>
        <end position="39"/>
    </location>
</feature>
<evidence type="ECO:0000256" key="6">
    <source>
        <dbReference type="ARBA" id="ARBA00022692"/>
    </source>
</evidence>
<evidence type="ECO:0000256" key="5">
    <source>
        <dbReference type="ARBA" id="ARBA00022448"/>
    </source>
</evidence>
<evidence type="ECO:0000256" key="4">
    <source>
        <dbReference type="ARBA" id="ARBA00017534"/>
    </source>
</evidence>
<evidence type="ECO:0000256" key="8">
    <source>
        <dbReference type="ARBA" id="ARBA00022927"/>
    </source>
</evidence>
<accession>A0A6F9DW57</accession>
<feature type="compositionally biased region" description="Low complexity" evidence="16">
    <location>
        <begin position="385"/>
        <end position="398"/>
    </location>
</feature>
<dbReference type="GO" id="GO:0006999">
    <property type="term" value="P:nuclear pore organization"/>
    <property type="evidence" value="ECO:0007669"/>
    <property type="project" value="TreeGrafter"/>
</dbReference>
<feature type="transmembrane region" description="Helical" evidence="17">
    <location>
        <begin position="105"/>
        <end position="126"/>
    </location>
</feature>
<protein>
    <recommendedName>
        <fullName evidence="4">Nucleoporin NDC1</fullName>
    </recommendedName>
    <alternativeName>
        <fullName evidence="15">Transmembrane protein 48</fullName>
    </alternativeName>
</protein>